<reference evidence="2 3" key="1">
    <citation type="submission" date="2019-09" db="EMBL/GenBank/DDBJ databases">
        <title>Pararcticibacter amylolyticus gen. nov., sp. nov., isolated from a rottenly hemp rope, and reclassification of Pedobacter tournemirensis as Pararcticibacter tournemirensis comb. nov.</title>
        <authorList>
            <person name="Cai Y."/>
        </authorList>
    </citation>
    <scope>NUCLEOTIDE SEQUENCE [LARGE SCALE GENOMIC DNA]</scope>
    <source>
        <strain evidence="2 3">TF5-37.2-LB10</strain>
    </source>
</reference>
<dbReference type="InterPro" id="IPR011044">
    <property type="entry name" value="Quino_amine_DH_bsu"/>
</dbReference>
<accession>A0A5M9HF24</accession>
<evidence type="ECO:0000313" key="2">
    <source>
        <dbReference type="EMBL" id="KAA8485582.1"/>
    </source>
</evidence>
<feature type="signal peptide" evidence="1">
    <location>
        <begin position="1"/>
        <end position="22"/>
    </location>
</feature>
<dbReference type="InterPro" id="IPR051200">
    <property type="entry name" value="Host-pathogen_enzymatic-act"/>
</dbReference>
<feature type="chain" id="PRO_5024304887" description="YncE family protein" evidence="1">
    <location>
        <begin position="23"/>
        <end position="330"/>
    </location>
</feature>
<dbReference type="RefSeq" id="WP_141813528.1">
    <property type="nucleotide sequence ID" value="NZ_VWNE01000004.1"/>
</dbReference>
<evidence type="ECO:0000256" key="1">
    <source>
        <dbReference type="SAM" id="SignalP"/>
    </source>
</evidence>
<gene>
    <name evidence="2" type="ORF">F1649_03620</name>
</gene>
<dbReference type="PANTHER" id="PTHR47197">
    <property type="entry name" value="PROTEIN NIRF"/>
    <property type="match status" value="1"/>
</dbReference>
<evidence type="ECO:0008006" key="4">
    <source>
        <dbReference type="Google" id="ProtNLM"/>
    </source>
</evidence>
<dbReference type="Gene3D" id="2.130.10.10">
    <property type="entry name" value="YVTN repeat-like/Quinoprotein amine dehydrogenase"/>
    <property type="match status" value="1"/>
</dbReference>
<dbReference type="SUPFAM" id="SSF50969">
    <property type="entry name" value="YVTN repeat-like/Quinoprotein amine dehydrogenase"/>
    <property type="match status" value="1"/>
</dbReference>
<dbReference type="OrthoDB" id="7510834at2"/>
<keyword evidence="3" id="KW-1185">Reference proteome</keyword>
<evidence type="ECO:0000313" key="3">
    <source>
        <dbReference type="Proteomes" id="UP000322918"/>
    </source>
</evidence>
<dbReference type="InterPro" id="IPR015943">
    <property type="entry name" value="WD40/YVTN_repeat-like_dom_sf"/>
</dbReference>
<comment type="caution">
    <text evidence="2">The sequence shown here is derived from an EMBL/GenBank/DDBJ whole genome shotgun (WGS) entry which is preliminary data.</text>
</comment>
<proteinExistence type="predicted"/>
<dbReference type="AlphaFoldDB" id="A0A5M9HF24"/>
<dbReference type="EMBL" id="VWNE01000004">
    <property type="protein sequence ID" value="KAA8485582.1"/>
    <property type="molecule type" value="Genomic_DNA"/>
</dbReference>
<organism evidence="2 3">
    <name type="scientific">Arcticibacter tournemirensis</name>
    <dbReference type="NCBI Taxonomy" id="699437"/>
    <lineage>
        <taxon>Bacteria</taxon>
        <taxon>Pseudomonadati</taxon>
        <taxon>Bacteroidota</taxon>
        <taxon>Sphingobacteriia</taxon>
        <taxon>Sphingobacteriales</taxon>
        <taxon>Sphingobacteriaceae</taxon>
        <taxon>Arcticibacter</taxon>
    </lineage>
</organism>
<name>A0A5M9HF24_9SPHI</name>
<keyword evidence="1" id="KW-0732">Signal</keyword>
<dbReference type="Proteomes" id="UP000322918">
    <property type="component" value="Unassembled WGS sequence"/>
</dbReference>
<dbReference type="PANTHER" id="PTHR47197:SF3">
    <property type="entry name" value="DIHYDRO-HEME D1 DEHYDROGENASE"/>
    <property type="match status" value="1"/>
</dbReference>
<protein>
    <recommendedName>
        <fullName evidence="4">YncE family protein</fullName>
    </recommendedName>
</protein>
<sequence length="330" mass="36253">MHPLKKLPLGLCCLLMIGSTRAQTKIQALIPKAEIVLPNVKGGFDLMAYDAGQKRLFLSAQDNHSVEVIDLKNSKPLKSLPGFNEPKWVFYHPETNTLYVATGKDGKVTAVNAATYKAIKTYQFKEKCNNLRYDQNTNELFVGVGDTFGAIGIIDLNTQKITRQIPLAGFPKQFEVTTDRIYVNEPGKGLIEVIDRKLNKVIAAWLVKSNKDNVPMAIDQAKHLLYIGCAGGSLLTMSTETGLELSRVTIPKDVDGVYLDKKSNRLYVSCGEGFLDAFQIKNGKLNLIQQFATRNGAGTGLLIPAAQLYVLAEPQTGKLPAAIRIFQPAL</sequence>